<gene>
    <name evidence="2" type="ORF">JAO78_015265</name>
</gene>
<dbReference type="RefSeq" id="WP_226752230.1">
    <property type="nucleotide sequence ID" value="NZ_JAEINI020000015.1"/>
</dbReference>
<evidence type="ECO:0000313" key="2">
    <source>
        <dbReference type="EMBL" id="MCB5228168.1"/>
    </source>
</evidence>
<protein>
    <recommendedName>
        <fullName evidence="4">Lipoprotein</fullName>
    </recommendedName>
</protein>
<comment type="caution">
    <text evidence="2">The sequence shown here is derived from an EMBL/GenBank/DDBJ whole genome shotgun (WGS) entry which is preliminary data.</text>
</comment>
<evidence type="ECO:0008006" key="4">
    <source>
        <dbReference type="Google" id="ProtNLM"/>
    </source>
</evidence>
<evidence type="ECO:0000256" key="1">
    <source>
        <dbReference type="SAM" id="SignalP"/>
    </source>
</evidence>
<dbReference type="Gene3D" id="3.30.110.70">
    <property type="entry name" value="Hypothetical protein apc22750. Chain B"/>
    <property type="match status" value="1"/>
</dbReference>
<name>A0ABS8C740_9ALTE</name>
<keyword evidence="3" id="KW-1185">Reference proteome</keyword>
<accession>A0ABS8C740</accession>
<sequence length="133" mass="14032">MIKLSAAIIFSMLIMGCAKSSHNITGQVKPVIASSNVVVYDDAPQAYTEIATVSASSREYNVPYDPSSKEEVVDLLKSEAAALGANGVIITYLDNEGSTKRVATTSATNNGIVGLTTEDRFITKANGIAIFVK</sequence>
<evidence type="ECO:0000313" key="3">
    <source>
        <dbReference type="Proteomes" id="UP000633814"/>
    </source>
</evidence>
<feature type="chain" id="PRO_5046348148" description="Lipoprotein" evidence="1">
    <location>
        <begin position="21"/>
        <end position="133"/>
    </location>
</feature>
<reference evidence="2 3" key="1">
    <citation type="submission" date="2021-10" db="EMBL/GenBank/DDBJ databases">
        <title>Alishewanella koreense sp. nov. isolated from seawater of southwestern coast in South Korea and the proposal for the reclassification of Rheinheimera perlucida and Rheinheimera tuosuensis as Arsukibacterium perlucida and Arsukibacterium tuosuensis.</title>
        <authorList>
            <person name="Kim K.H."/>
            <person name="Ruan W."/>
            <person name="Kim K.R."/>
            <person name="Baek J.H."/>
            <person name="Jeon C.O."/>
        </authorList>
    </citation>
    <scope>NUCLEOTIDE SEQUENCE [LARGE SCALE GENOMIC DNA]</scope>
    <source>
        <strain evidence="2 3">16-MA</strain>
    </source>
</reference>
<proteinExistence type="predicted"/>
<dbReference type="EMBL" id="JAEINI020000015">
    <property type="protein sequence ID" value="MCB5228168.1"/>
    <property type="molecule type" value="Genomic_DNA"/>
</dbReference>
<dbReference type="PROSITE" id="PS51257">
    <property type="entry name" value="PROKAR_LIPOPROTEIN"/>
    <property type="match status" value="1"/>
</dbReference>
<dbReference type="Proteomes" id="UP000633814">
    <property type="component" value="Unassembled WGS sequence"/>
</dbReference>
<keyword evidence="1" id="KW-0732">Signal</keyword>
<organism evidence="2 3">
    <name type="scientific">Alishewanella maricola</name>
    <dbReference type="NCBI Taxonomy" id="2795740"/>
    <lineage>
        <taxon>Bacteria</taxon>
        <taxon>Pseudomonadati</taxon>
        <taxon>Pseudomonadota</taxon>
        <taxon>Gammaproteobacteria</taxon>
        <taxon>Alteromonadales</taxon>
        <taxon>Alteromonadaceae</taxon>
        <taxon>Alishewanella</taxon>
    </lineage>
</organism>
<feature type="signal peptide" evidence="1">
    <location>
        <begin position="1"/>
        <end position="20"/>
    </location>
</feature>